<dbReference type="EMBL" id="BAABME010003265">
    <property type="protein sequence ID" value="GAA0158125.1"/>
    <property type="molecule type" value="Genomic_DNA"/>
</dbReference>
<organism evidence="2 3">
    <name type="scientific">Lithospermum erythrorhizon</name>
    <name type="common">Purple gromwell</name>
    <name type="synonym">Lithospermum officinale var. erythrorhizon</name>
    <dbReference type="NCBI Taxonomy" id="34254"/>
    <lineage>
        <taxon>Eukaryota</taxon>
        <taxon>Viridiplantae</taxon>
        <taxon>Streptophyta</taxon>
        <taxon>Embryophyta</taxon>
        <taxon>Tracheophyta</taxon>
        <taxon>Spermatophyta</taxon>
        <taxon>Magnoliopsida</taxon>
        <taxon>eudicotyledons</taxon>
        <taxon>Gunneridae</taxon>
        <taxon>Pentapetalae</taxon>
        <taxon>asterids</taxon>
        <taxon>lamiids</taxon>
        <taxon>Boraginales</taxon>
        <taxon>Boraginaceae</taxon>
        <taxon>Boraginoideae</taxon>
        <taxon>Lithospermeae</taxon>
        <taxon>Lithospermum</taxon>
    </lineage>
</organism>
<protein>
    <submittedName>
        <fullName evidence="2">Uncharacterized protein</fullName>
    </submittedName>
</protein>
<proteinExistence type="predicted"/>
<reference evidence="2 3" key="1">
    <citation type="submission" date="2024-01" db="EMBL/GenBank/DDBJ databases">
        <title>The complete chloroplast genome sequence of Lithospermum erythrorhizon: insights into the phylogenetic relationship among Boraginaceae species and the maternal lineages of purple gromwells.</title>
        <authorList>
            <person name="Okada T."/>
            <person name="Watanabe K."/>
        </authorList>
    </citation>
    <scope>NUCLEOTIDE SEQUENCE [LARGE SCALE GENOMIC DNA]</scope>
</reference>
<dbReference type="Proteomes" id="UP001454036">
    <property type="component" value="Unassembled WGS sequence"/>
</dbReference>
<comment type="caution">
    <text evidence="2">The sequence shown here is derived from an EMBL/GenBank/DDBJ whole genome shotgun (WGS) entry which is preliminary data.</text>
</comment>
<evidence type="ECO:0000313" key="3">
    <source>
        <dbReference type="Proteomes" id="UP001454036"/>
    </source>
</evidence>
<evidence type="ECO:0000313" key="2">
    <source>
        <dbReference type="EMBL" id="GAA0158125.1"/>
    </source>
</evidence>
<name>A0AAV3Q2H1_LITER</name>
<keyword evidence="3" id="KW-1185">Reference proteome</keyword>
<evidence type="ECO:0000256" key="1">
    <source>
        <dbReference type="SAM" id="MobiDB-lite"/>
    </source>
</evidence>
<dbReference type="AlphaFoldDB" id="A0AAV3Q2H1"/>
<accession>A0AAV3Q2H1</accession>
<feature type="compositionally biased region" description="Basic and acidic residues" evidence="1">
    <location>
        <begin position="17"/>
        <end position="28"/>
    </location>
</feature>
<feature type="region of interest" description="Disordered" evidence="1">
    <location>
        <begin position="15"/>
        <end position="83"/>
    </location>
</feature>
<gene>
    <name evidence="2" type="ORF">LIER_15230</name>
</gene>
<sequence>MEKWKWRGVEESLQEIEGPHYCREDRGSSSKQAGGKRIPDTGGISLLNSGKHYSQRSPSPHPQPLLHSLEGTDEDTPRRRDASGRRIHPSLLGVFNYGLRLRASPFIDSLLSTIGRPLGELGPFSWVTLTAFQVGYLSVGVAPNLNLFSKIFNVIHQGVLSYFYTGSGVKNMLDTEKPGKANPTRWHRYWFLVKDAFSDDVPHHFSMDYTALNPEDFEETTIEFQKLVDGFARALPLIKASLCKGANNFPNMTLCNDPPQVVHPGASEAAYAMFLQWSEAEKDKEEFERQKSSFGESLRMMREERDLALVEKEKVAQTEYFELLKGNTATLVHGFCHDVSIDFPDTSSHFKMYVTDLGEDYVTSPMMRKLAWTSRKMMMKMLMVTPPRVMKIELTMGLLASNFCVDTSPFVL</sequence>